<feature type="domain" description="Bacterial bifunctional deaminase-reductase C-terminal" evidence="4">
    <location>
        <begin position="66"/>
        <end position="243"/>
    </location>
</feature>
<dbReference type="Proteomes" id="UP000028302">
    <property type="component" value="Unassembled WGS sequence"/>
</dbReference>
<dbReference type="PANTHER" id="PTHR38011:SF7">
    <property type="entry name" value="2,5-DIAMINO-6-RIBOSYLAMINO-4(3H)-PYRIMIDINONE 5'-PHOSPHATE REDUCTASE"/>
    <property type="match status" value="1"/>
</dbReference>
<name>A0A084IQQ6_SALHC</name>
<dbReference type="GO" id="GO:0009231">
    <property type="term" value="P:riboflavin biosynthetic process"/>
    <property type="evidence" value="ECO:0007669"/>
    <property type="project" value="InterPro"/>
</dbReference>
<dbReference type="InterPro" id="IPR002734">
    <property type="entry name" value="RibDG_C"/>
</dbReference>
<keyword evidence="6" id="KW-1185">Reference proteome</keyword>
<evidence type="ECO:0000313" key="6">
    <source>
        <dbReference type="Proteomes" id="UP000028302"/>
    </source>
</evidence>
<dbReference type="eggNOG" id="COG1985">
    <property type="taxonomic scope" value="Bacteria"/>
</dbReference>
<dbReference type="OrthoDB" id="2313602at2"/>
<proteinExistence type="predicted"/>
<reference evidence="5 6" key="1">
    <citation type="submission" date="2013-03" db="EMBL/GenBank/DDBJ databases">
        <title>Salinisphaera hydrothermalis C41B8 Genome Sequencing.</title>
        <authorList>
            <person name="Li C."/>
            <person name="Lai Q."/>
            <person name="Shao Z."/>
        </authorList>
    </citation>
    <scope>NUCLEOTIDE SEQUENCE [LARGE SCALE GENOMIC DNA]</scope>
    <source>
        <strain evidence="5 6">C41B8</strain>
    </source>
</reference>
<dbReference type="PANTHER" id="PTHR38011">
    <property type="entry name" value="DIHYDROFOLATE REDUCTASE FAMILY PROTEIN (AFU_ORTHOLOGUE AFUA_8G06820)"/>
    <property type="match status" value="1"/>
</dbReference>
<dbReference type="InterPro" id="IPR024072">
    <property type="entry name" value="DHFR-like_dom_sf"/>
</dbReference>
<dbReference type="PATRIC" id="fig|1304275.5.peg.585"/>
<comment type="caution">
    <text evidence="5">The sequence shown here is derived from an EMBL/GenBank/DDBJ whole genome shotgun (WGS) entry which is preliminary data.</text>
</comment>
<keyword evidence="3" id="KW-0560">Oxidoreductase</keyword>
<keyword evidence="2" id="KW-0521">NADP</keyword>
<comment type="pathway">
    <text evidence="1">Cofactor biosynthesis; riboflavin biosynthesis.</text>
</comment>
<dbReference type="EMBL" id="APNK01000002">
    <property type="protein sequence ID" value="KEZ79040.1"/>
    <property type="molecule type" value="Genomic_DNA"/>
</dbReference>
<gene>
    <name evidence="5" type="ORF">C41B8_02882</name>
</gene>
<evidence type="ECO:0000259" key="4">
    <source>
        <dbReference type="Pfam" id="PF01872"/>
    </source>
</evidence>
<sequence length="274" mass="29768">MPVIDSKYAWRVIRDARERNASGPWQVDDRLVVEPGGRWSAQTAVDDDAAQLFDSLLPVAYGPRAIVIAQLGQSLDGRIATASGHSHYVTGEASRMHLHRLRALVDAVIVGAGTVEADDPQLTVRHVEGEHPVRVVLDPRGRVSRDRRLFRDHGPPTWHVVNDERDAAPGAMALRIDATGAADLPHRLLAALAARGLHRVLVEGGGVTISRFIDADCIDRLHTVVAPLLIGSGRPALALAEIETLHDARRPACRSYPLGDDRLYDLDLRANAPG</sequence>
<evidence type="ECO:0000256" key="1">
    <source>
        <dbReference type="ARBA" id="ARBA00005104"/>
    </source>
</evidence>
<organism evidence="5 6">
    <name type="scientific">Salinisphaera hydrothermalis (strain C41B8)</name>
    <dbReference type="NCBI Taxonomy" id="1304275"/>
    <lineage>
        <taxon>Bacteria</taxon>
        <taxon>Pseudomonadati</taxon>
        <taxon>Pseudomonadota</taxon>
        <taxon>Gammaproteobacteria</taxon>
        <taxon>Salinisphaerales</taxon>
        <taxon>Salinisphaeraceae</taxon>
        <taxon>Salinisphaera</taxon>
    </lineage>
</organism>
<evidence type="ECO:0000313" key="5">
    <source>
        <dbReference type="EMBL" id="KEZ79040.1"/>
    </source>
</evidence>
<dbReference type="Gene3D" id="3.40.430.10">
    <property type="entry name" value="Dihydrofolate Reductase, subunit A"/>
    <property type="match status" value="1"/>
</dbReference>
<dbReference type="STRING" id="1304275.C41B8_02882"/>
<evidence type="ECO:0000256" key="3">
    <source>
        <dbReference type="ARBA" id="ARBA00023002"/>
    </source>
</evidence>
<dbReference type="InterPro" id="IPR050765">
    <property type="entry name" value="Riboflavin_Biosynth_HTPR"/>
</dbReference>
<dbReference type="GO" id="GO:0008703">
    <property type="term" value="F:5-amino-6-(5-phosphoribosylamino)uracil reductase activity"/>
    <property type="evidence" value="ECO:0007669"/>
    <property type="project" value="InterPro"/>
</dbReference>
<dbReference type="RefSeq" id="WP_051882869.1">
    <property type="nucleotide sequence ID" value="NZ_APNK01000002.1"/>
</dbReference>
<dbReference type="SUPFAM" id="SSF53597">
    <property type="entry name" value="Dihydrofolate reductase-like"/>
    <property type="match status" value="1"/>
</dbReference>
<dbReference type="Pfam" id="PF01872">
    <property type="entry name" value="RibD_C"/>
    <property type="match status" value="1"/>
</dbReference>
<accession>A0A084IQQ6</accession>
<evidence type="ECO:0000256" key="2">
    <source>
        <dbReference type="ARBA" id="ARBA00022857"/>
    </source>
</evidence>
<protein>
    <submittedName>
        <fullName evidence="5">Bifunctional deaminase-reductase-like protein</fullName>
    </submittedName>
</protein>
<dbReference type="AlphaFoldDB" id="A0A084IQQ6"/>